<evidence type="ECO:0000256" key="8">
    <source>
        <dbReference type="ARBA" id="ARBA00023172"/>
    </source>
</evidence>
<dbReference type="Pfam" id="PF21530">
    <property type="entry name" value="Pif1_2B_dom"/>
    <property type="match status" value="1"/>
</dbReference>
<sequence length="635" mass="70931">MDNETTLSCTVNIEWLNPQGVVHRKLSEKTAFLRLIRNEARQIFVEVTAPKAAPVKLQLKGICVHKKFMNEGKASIKFQEIRCTMFLSNAPPNHLLMFLRTMFVKMTGEKSVGGANTSLRTQLLSNKPKQFEEISPVTSVEVDRARAKASRGTDTTPSPLSKKRKLSPRDGEKAPASKKLYSASPIPDEPLDIEQKEVMEACLTGRNVFFTGSAGTGKSYLLRRVIGALPPDVTMATASTGVAACHIGGITLHQFAGIGGGEATLERSIELASRPGAVTIWRRCKHLIIDEISMVDGSFFEKIETVARRIRRNEQPFGGIQLILCGDFFQLPPVAKDKTSMKFCFQTEAWSRCRLSTYELKRVHRQNDDEFIKILNHVRIGRVPEEMARRLAETSRQKIEKNGILATRLCSHTGDANVINESKLEALSGEKFVFTAEDSDPHLGKQIDQRTTVPQKLELKVGAQVMLLKNISLATGLVNGARGVVKSFHDGLPVVQFRNKEYITKHERWHVKTANGVTLTRKQVPLKLAWAFSIHKSQGLTLDCVEMSLGKVFEAGQAYVALSRAQSLDTLRVLDFKATQVWANESVLDFYRTLNLQMESMRLIPLGRKENKAKKIVRRLGINSKAMNKPLVMIN</sequence>
<dbReference type="Gene3D" id="3.40.50.300">
    <property type="entry name" value="P-loop containing nucleotide triphosphate hydrolases"/>
    <property type="match status" value="2"/>
</dbReference>
<dbReference type="EMBL" id="JALNTZ010000007">
    <property type="protein sequence ID" value="KAJ3644680.1"/>
    <property type="molecule type" value="Genomic_DNA"/>
</dbReference>
<evidence type="ECO:0000313" key="16">
    <source>
        <dbReference type="EMBL" id="KAJ3644680.1"/>
    </source>
</evidence>
<dbReference type="InterPro" id="IPR057437">
    <property type="entry name" value="PIF1/LRR1_PH"/>
</dbReference>
<feature type="domain" description="AAA+ ATPase" evidence="15">
    <location>
        <begin position="204"/>
        <end position="349"/>
    </location>
</feature>
<evidence type="ECO:0000256" key="11">
    <source>
        <dbReference type="ARBA" id="ARBA00023242"/>
    </source>
</evidence>
<evidence type="ECO:0000256" key="5">
    <source>
        <dbReference type="ARBA" id="ARBA00022840"/>
    </source>
</evidence>
<keyword evidence="10 13" id="KW-0413">Isomerase</keyword>
<keyword evidence="4 13" id="KW-0347">Helicase</keyword>
<evidence type="ECO:0000256" key="2">
    <source>
        <dbReference type="ARBA" id="ARBA00022763"/>
    </source>
</evidence>
<name>A0AA38HV70_9CUCU</name>
<keyword evidence="9 13" id="KW-0234">DNA repair</keyword>
<feature type="region of interest" description="Disordered" evidence="14">
    <location>
        <begin position="142"/>
        <end position="186"/>
    </location>
</feature>
<dbReference type="GO" id="GO:0005739">
    <property type="term" value="C:mitochondrion"/>
    <property type="evidence" value="ECO:0007669"/>
    <property type="project" value="UniProtKB-SubCell"/>
</dbReference>
<dbReference type="InterPro" id="IPR010285">
    <property type="entry name" value="DNA_helicase_pif1-like_DEAD"/>
</dbReference>
<dbReference type="PANTHER" id="PTHR47642">
    <property type="entry name" value="ATP-DEPENDENT DNA HELICASE"/>
    <property type="match status" value="1"/>
</dbReference>
<dbReference type="PANTHER" id="PTHR47642:SF7">
    <property type="entry name" value="ATP-DEPENDENT DNA HELICASE PIF1"/>
    <property type="match status" value="1"/>
</dbReference>
<comment type="catalytic activity">
    <reaction evidence="13">
        <text>ATP + H2O = ADP + phosphate + H(+)</text>
        <dbReference type="Rhea" id="RHEA:13065"/>
        <dbReference type="ChEBI" id="CHEBI:15377"/>
        <dbReference type="ChEBI" id="CHEBI:15378"/>
        <dbReference type="ChEBI" id="CHEBI:30616"/>
        <dbReference type="ChEBI" id="CHEBI:43474"/>
        <dbReference type="ChEBI" id="CHEBI:456216"/>
        <dbReference type="EC" id="5.6.2.3"/>
    </reaction>
</comment>
<proteinExistence type="inferred from homology"/>
<reference evidence="16" key="1">
    <citation type="journal article" date="2023" name="G3 (Bethesda)">
        <title>Whole genome assemblies of Zophobas morio and Tenebrio molitor.</title>
        <authorList>
            <person name="Kaur S."/>
            <person name="Stinson S.A."/>
            <person name="diCenzo G.C."/>
        </authorList>
    </citation>
    <scope>NUCLEOTIDE SEQUENCE</scope>
    <source>
        <strain evidence="16">QUZm001</strain>
    </source>
</reference>
<comment type="subunit">
    <text evidence="12">Monomer. Interacts with telomerase.</text>
</comment>
<dbReference type="EC" id="5.6.2.3" evidence="13"/>
<dbReference type="GO" id="GO:0016787">
    <property type="term" value="F:hydrolase activity"/>
    <property type="evidence" value="ECO:0007669"/>
    <property type="project" value="UniProtKB-KW"/>
</dbReference>
<comment type="cofactor">
    <cofactor evidence="13">
        <name>Mg(2+)</name>
        <dbReference type="ChEBI" id="CHEBI:18420"/>
    </cofactor>
</comment>
<comment type="function">
    <text evidence="13">DNA-dependent ATPase and 5'-3' DNA helicase required for the maintenance of both mitochondrial and nuclear genome stability.</text>
</comment>
<dbReference type="InterPro" id="IPR051055">
    <property type="entry name" value="PIF1_helicase"/>
</dbReference>
<dbReference type="Pfam" id="PF25344">
    <property type="entry name" value="PH_LRR1"/>
    <property type="match status" value="1"/>
</dbReference>
<dbReference type="AlphaFoldDB" id="A0AA38HV70"/>
<dbReference type="GO" id="GO:0000723">
    <property type="term" value="P:telomere maintenance"/>
    <property type="evidence" value="ECO:0007669"/>
    <property type="project" value="InterPro"/>
</dbReference>
<evidence type="ECO:0000256" key="4">
    <source>
        <dbReference type="ARBA" id="ARBA00022806"/>
    </source>
</evidence>
<evidence type="ECO:0000256" key="12">
    <source>
        <dbReference type="ARBA" id="ARBA00065873"/>
    </source>
</evidence>
<evidence type="ECO:0000256" key="13">
    <source>
        <dbReference type="HAMAP-Rule" id="MF_03176"/>
    </source>
</evidence>
<keyword evidence="6 13" id="KW-0238">DNA-binding</keyword>
<keyword evidence="11 13" id="KW-0539">Nucleus</keyword>
<protein>
    <recommendedName>
        <fullName evidence="13">ATP-dependent DNA helicase PIF1</fullName>
        <ecNumber evidence="13">5.6.2.3</ecNumber>
    </recommendedName>
    <alternativeName>
        <fullName evidence="13">DNA 5'-3' helicase PIF1</fullName>
    </alternativeName>
    <alternativeName>
        <fullName evidence="13">DNA repair and recombination helicase PIF1</fullName>
    </alternativeName>
</protein>
<dbReference type="InterPro" id="IPR048293">
    <property type="entry name" value="PIF1_RRM3_pfh1"/>
</dbReference>
<dbReference type="GO" id="GO:0005634">
    <property type="term" value="C:nucleus"/>
    <property type="evidence" value="ECO:0007669"/>
    <property type="project" value="UniProtKB-SubCell"/>
</dbReference>
<dbReference type="InterPro" id="IPR027417">
    <property type="entry name" value="P-loop_NTPase"/>
</dbReference>
<dbReference type="GO" id="GO:0043139">
    <property type="term" value="F:5'-3' DNA helicase activity"/>
    <property type="evidence" value="ECO:0007669"/>
    <property type="project" value="UniProtKB-UniRule"/>
</dbReference>
<comment type="similarity">
    <text evidence="13">Belongs to the helicase family. PIF1 subfamily.</text>
</comment>
<keyword evidence="8 13" id="KW-0233">DNA recombination</keyword>
<keyword evidence="1 13" id="KW-0547">Nucleotide-binding</keyword>
<feature type="binding site" evidence="13">
    <location>
        <begin position="212"/>
        <end position="219"/>
    </location>
    <ligand>
        <name>ATP</name>
        <dbReference type="ChEBI" id="CHEBI:30616"/>
    </ligand>
</feature>
<dbReference type="Pfam" id="PF05970">
    <property type="entry name" value="PIF1"/>
    <property type="match status" value="1"/>
</dbReference>
<organism evidence="16 17">
    <name type="scientific">Zophobas morio</name>
    <dbReference type="NCBI Taxonomy" id="2755281"/>
    <lineage>
        <taxon>Eukaryota</taxon>
        <taxon>Metazoa</taxon>
        <taxon>Ecdysozoa</taxon>
        <taxon>Arthropoda</taxon>
        <taxon>Hexapoda</taxon>
        <taxon>Insecta</taxon>
        <taxon>Pterygota</taxon>
        <taxon>Neoptera</taxon>
        <taxon>Endopterygota</taxon>
        <taxon>Coleoptera</taxon>
        <taxon>Polyphaga</taxon>
        <taxon>Cucujiformia</taxon>
        <taxon>Tenebrionidae</taxon>
        <taxon>Zophobas</taxon>
    </lineage>
</organism>
<accession>A0AA38HV70</accession>
<comment type="caution">
    <text evidence="16">The sequence shown here is derived from an EMBL/GenBank/DDBJ whole genome shotgun (WGS) entry which is preliminary data.</text>
</comment>
<keyword evidence="3 13" id="KW-0378">Hydrolase</keyword>
<evidence type="ECO:0000256" key="10">
    <source>
        <dbReference type="ARBA" id="ARBA00023235"/>
    </source>
</evidence>
<dbReference type="CDD" id="cd18037">
    <property type="entry name" value="DEXSc_Pif1_like"/>
    <property type="match status" value="1"/>
</dbReference>
<evidence type="ECO:0000256" key="1">
    <source>
        <dbReference type="ARBA" id="ARBA00022741"/>
    </source>
</evidence>
<feature type="DNA-binding region" evidence="13">
    <location>
        <begin position="557"/>
        <end position="576"/>
    </location>
</feature>
<evidence type="ECO:0000256" key="6">
    <source>
        <dbReference type="ARBA" id="ARBA00023125"/>
    </source>
</evidence>
<dbReference type="InterPro" id="IPR003593">
    <property type="entry name" value="AAA+_ATPase"/>
</dbReference>
<dbReference type="GO" id="GO:0003677">
    <property type="term" value="F:DNA binding"/>
    <property type="evidence" value="ECO:0007669"/>
    <property type="project" value="UniProtKB-KW"/>
</dbReference>
<dbReference type="GO" id="GO:0006310">
    <property type="term" value="P:DNA recombination"/>
    <property type="evidence" value="ECO:0007669"/>
    <property type="project" value="UniProtKB-UniRule"/>
</dbReference>
<dbReference type="InterPro" id="IPR049163">
    <property type="entry name" value="Pif1-like_2B_dom"/>
</dbReference>
<dbReference type="FunFam" id="3.40.50.300:FF:003367">
    <property type="entry name" value="ATP-dependent DNA helicase PIF1"/>
    <property type="match status" value="1"/>
</dbReference>
<dbReference type="SUPFAM" id="SSF52540">
    <property type="entry name" value="P-loop containing nucleoside triphosphate hydrolases"/>
    <property type="match status" value="2"/>
</dbReference>
<evidence type="ECO:0000256" key="7">
    <source>
        <dbReference type="ARBA" id="ARBA00023128"/>
    </source>
</evidence>
<dbReference type="Proteomes" id="UP001168821">
    <property type="component" value="Unassembled WGS sequence"/>
</dbReference>
<dbReference type="FunFam" id="3.40.50.300:FF:000805">
    <property type="entry name" value="ATP-dependent DNA helicase PIF1"/>
    <property type="match status" value="1"/>
</dbReference>
<evidence type="ECO:0000256" key="9">
    <source>
        <dbReference type="ARBA" id="ARBA00023204"/>
    </source>
</evidence>
<comment type="subcellular location">
    <subcellularLocation>
        <location evidence="13">Nucleus</location>
    </subcellularLocation>
    <subcellularLocation>
        <location evidence="13">Mitochondrion</location>
    </subcellularLocation>
</comment>
<evidence type="ECO:0000313" key="17">
    <source>
        <dbReference type="Proteomes" id="UP001168821"/>
    </source>
</evidence>
<keyword evidence="2 13" id="KW-0227">DNA damage</keyword>
<keyword evidence="5 13" id="KW-0067">ATP-binding</keyword>
<gene>
    <name evidence="13" type="primary">PIF1</name>
    <name evidence="16" type="ORF">Zmor_022390</name>
</gene>
<dbReference type="SMART" id="SM00382">
    <property type="entry name" value="AAA"/>
    <property type="match status" value="1"/>
</dbReference>
<dbReference type="HAMAP" id="MF_03176">
    <property type="entry name" value="PIF1"/>
    <property type="match status" value="1"/>
</dbReference>
<evidence type="ECO:0000256" key="14">
    <source>
        <dbReference type="SAM" id="MobiDB-lite"/>
    </source>
</evidence>
<evidence type="ECO:0000259" key="15">
    <source>
        <dbReference type="SMART" id="SM00382"/>
    </source>
</evidence>
<keyword evidence="7 13" id="KW-0496">Mitochondrion</keyword>
<dbReference type="GO" id="GO:0005524">
    <property type="term" value="F:ATP binding"/>
    <property type="evidence" value="ECO:0007669"/>
    <property type="project" value="UniProtKB-UniRule"/>
</dbReference>
<evidence type="ECO:0000256" key="3">
    <source>
        <dbReference type="ARBA" id="ARBA00022801"/>
    </source>
</evidence>
<dbReference type="GO" id="GO:0006281">
    <property type="term" value="P:DNA repair"/>
    <property type="evidence" value="ECO:0007669"/>
    <property type="project" value="UniProtKB-UniRule"/>
</dbReference>
<keyword evidence="17" id="KW-1185">Reference proteome</keyword>
<dbReference type="CDD" id="cd18809">
    <property type="entry name" value="SF1_C_RecD"/>
    <property type="match status" value="1"/>
</dbReference>